<dbReference type="InParanoid" id="A0A2J6TEU0"/>
<proteinExistence type="predicted"/>
<dbReference type="Pfam" id="PF20354">
    <property type="entry name" value="DUF6649"/>
    <property type="match status" value="1"/>
</dbReference>
<organism evidence="2 3">
    <name type="scientific">Hyaloscypha bicolor E</name>
    <dbReference type="NCBI Taxonomy" id="1095630"/>
    <lineage>
        <taxon>Eukaryota</taxon>
        <taxon>Fungi</taxon>
        <taxon>Dikarya</taxon>
        <taxon>Ascomycota</taxon>
        <taxon>Pezizomycotina</taxon>
        <taxon>Leotiomycetes</taxon>
        <taxon>Helotiales</taxon>
        <taxon>Hyaloscyphaceae</taxon>
        <taxon>Hyaloscypha</taxon>
        <taxon>Hyaloscypha bicolor</taxon>
    </lineage>
</organism>
<feature type="region of interest" description="Disordered" evidence="1">
    <location>
        <begin position="1"/>
        <end position="23"/>
    </location>
</feature>
<feature type="region of interest" description="Disordered" evidence="1">
    <location>
        <begin position="165"/>
        <end position="189"/>
    </location>
</feature>
<dbReference type="GeneID" id="36582647"/>
<evidence type="ECO:0000313" key="2">
    <source>
        <dbReference type="EMBL" id="PMD61522.1"/>
    </source>
</evidence>
<keyword evidence="3" id="KW-1185">Reference proteome</keyword>
<evidence type="ECO:0000256" key="1">
    <source>
        <dbReference type="SAM" id="MobiDB-lite"/>
    </source>
</evidence>
<dbReference type="EMBL" id="KZ613786">
    <property type="protein sequence ID" value="PMD61522.1"/>
    <property type="molecule type" value="Genomic_DNA"/>
</dbReference>
<accession>A0A2J6TEU0</accession>
<dbReference type="OrthoDB" id="5345504at2759"/>
<dbReference type="Proteomes" id="UP000235371">
    <property type="component" value="Unassembled WGS sequence"/>
</dbReference>
<feature type="compositionally biased region" description="Basic and acidic residues" evidence="1">
    <location>
        <begin position="165"/>
        <end position="180"/>
    </location>
</feature>
<dbReference type="AlphaFoldDB" id="A0A2J6TEU0"/>
<dbReference type="RefSeq" id="XP_024738426.1">
    <property type="nucleotide sequence ID" value="XM_024874567.1"/>
</dbReference>
<dbReference type="InterPro" id="IPR046591">
    <property type="entry name" value="DUF6649"/>
</dbReference>
<sequence length="236" mass="26548">MDRVVQATGRIKKRKAENQDNERLSKRLSLLNLERNGQKLYVPVEAPTTAEFTSKAPARNKPQEEDIMQLDDTKHKVYIYDLDAELSDSESSSDEGKLVFLPDIEKHLRETRIPPRILANSEGELAGNNLQLVLYNVPSSLTVPEEQDSVRRAIVETRARARARQEQRRLQGTREARTENKAGSGNLDARHCYQGMVNGQASMTPGNEEPVHEEPVMALAVPEETVEYDPDAMDLG</sequence>
<evidence type="ECO:0000313" key="3">
    <source>
        <dbReference type="Proteomes" id="UP000235371"/>
    </source>
</evidence>
<name>A0A2J6TEU0_9HELO</name>
<dbReference type="STRING" id="1095630.A0A2J6TEU0"/>
<gene>
    <name evidence="2" type="ORF">K444DRAFT_526716</name>
</gene>
<protein>
    <submittedName>
        <fullName evidence="2">Uncharacterized protein</fullName>
    </submittedName>
</protein>
<reference evidence="2 3" key="1">
    <citation type="submission" date="2016-04" db="EMBL/GenBank/DDBJ databases">
        <title>A degradative enzymes factory behind the ericoid mycorrhizal symbiosis.</title>
        <authorList>
            <consortium name="DOE Joint Genome Institute"/>
            <person name="Martino E."/>
            <person name="Morin E."/>
            <person name="Grelet G."/>
            <person name="Kuo A."/>
            <person name="Kohler A."/>
            <person name="Daghino S."/>
            <person name="Barry K."/>
            <person name="Choi C."/>
            <person name="Cichocki N."/>
            <person name="Clum A."/>
            <person name="Copeland A."/>
            <person name="Hainaut M."/>
            <person name="Haridas S."/>
            <person name="Labutti K."/>
            <person name="Lindquist E."/>
            <person name="Lipzen A."/>
            <person name="Khouja H.-R."/>
            <person name="Murat C."/>
            <person name="Ohm R."/>
            <person name="Olson A."/>
            <person name="Spatafora J."/>
            <person name="Veneault-Fourrey C."/>
            <person name="Henrissat B."/>
            <person name="Grigoriev I."/>
            <person name="Martin F."/>
            <person name="Perotto S."/>
        </authorList>
    </citation>
    <scope>NUCLEOTIDE SEQUENCE [LARGE SCALE GENOMIC DNA]</scope>
    <source>
        <strain evidence="2 3">E</strain>
    </source>
</reference>